<evidence type="ECO:0000256" key="9">
    <source>
        <dbReference type="RuleBase" id="RU003662"/>
    </source>
</evidence>
<dbReference type="UniPathway" id="UPA00035">
    <property type="reaction ID" value="UER00044"/>
</dbReference>
<evidence type="ECO:0000256" key="3">
    <source>
        <dbReference type="ARBA" id="ARBA00012043"/>
    </source>
</evidence>
<evidence type="ECO:0000256" key="1">
    <source>
        <dbReference type="ARBA" id="ARBA00004733"/>
    </source>
</evidence>
<name>A0A1A5YB64_9BACL</name>
<protein>
    <recommendedName>
        <fullName evidence="3">tryptophan synthase</fullName>
        <ecNumber evidence="3">4.2.1.20</ecNumber>
    </recommendedName>
</protein>
<dbReference type="InterPro" id="IPR011060">
    <property type="entry name" value="RibuloseP-bd_barrel"/>
</dbReference>
<evidence type="ECO:0000256" key="8">
    <source>
        <dbReference type="ARBA" id="ARBA00049047"/>
    </source>
</evidence>
<organism evidence="10 11">
    <name type="scientific">Paenibacillus oryzae</name>
    <dbReference type="NCBI Taxonomy" id="1844972"/>
    <lineage>
        <taxon>Bacteria</taxon>
        <taxon>Bacillati</taxon>
        <taxon>Bacillota</taxon>
        <taxon>Bacilli</taxon>
        <taxon>Bacillales</taxon>
        <taxon>Paenibacillaceae</taxon>
        <taxon>Paenibacillus</taxon>
    </lineage>
</organism>
<dbReference type="GO" id="GO:0005829">
    <property type="term" value="C:cytosol"/>
    <property type="evidence" value="ECO:0007669"/>
    <property type="project" value="TreeGrafter"/>
</dbReference>
<dbReference type="Proteomes" id="UP000092024">
    <property type="component" value="Unassembled WGS sequence"/>
</dbReference>
<evidence type="ECO:0000313" key="11">
    <source>
        <dbReference type="Proteomes" id="UP000092024"/>
    </source>
</evidence>
<dbReference type="InterPro" id="IPR013785">
    <property type="entry name" value="Aldolase_TIM"/>
</dbReference>
<dbReference type="STRING" id="1844972.A7K91_15600"/>
<dbReference type="PANTHER" id="PTHR43406:SF1">
    <property type="entry name" value="TRYPTOPHAN SYNTHASE ALPHA CHAIN, CHLOROPLASTIC"/>
    <property type="match status" value="1"/>
</dbReference>
<dbReference type="NCBIfam" id="TIGR00262">
    <property type="entry name" value="trpA"/>
    <property type="match status" value="1"/>
</dbReference>
<dbReference type="SUPFAM" id="SSF51366">
    <property type="entry name" value="Ribulose-phoshate binding barrel"/>
    <property type="match status" value="1"/>
</dbReference>
<evidence type="ECO:0000256" key="7">
    <source>
        <dbReference type="ARBA" id="ARBA00023239"/>
    </source>
</evidence>
<evidence type="ECO:0000256" key="4">
    <source>
        <dbReference type="ARBA" id="ARBA00022605"/>
    </source>
</evidence>
<dbReference type="Pfam" id="PF00290">
    <property type="entry name" value="Trp_syntA"/>
    <property type="match status" value="1"/>
</dbReference>
<dbReference type="PANTHER" id="PTHR43406">
    <property type="entry name" value="TRYPTOPHAN SYNTHASE, ALPHA CHAIN"/>
    <property type="match status" value="1"/>
</dbReference>
<sequence length="249" mass="27064">MLIGYLVAGDPAIDESFEMIQASAQAGIDIIELGVPSLYPIADGQIIQRAHKRALDAGASPSDGLLGLWRKVRREVARPIWAMGYKRELIDEGLYRQLMEEKLIDALVLPDCSLEEQISLQREVGAAGIDVIRFVNSAMDESEIRRVCDGATVIYAQSYSGVTGDPMASVQGLAELCQRIRPHLPEGLLVAGFGLRSPDLVGQAVQGGFDGAVVGSVLVRCCENLEKDYLYRLVAEMKLETIDSTARGE</sequence>
<evidence type="ECO:0000313" key="10">
    <source>
        <dbReference type="EMBL" id="OBR62813.1"/>
    </source>
</evidence>
<keyword evidence="5" id="KW-0822">Tryptophan biosynthesis</keyword>
<dbReference type="EC" id="4.2.1.20" evidence="3"/>
<evidence type="ECO:0000256" key="2">
    <source>
        <dbReference type="ARBA" id="ARBA00011270"/>
    </source>
</evidence>
<dbReference type="EMBL" id="LYPA01000078">
    <property type="protein sequence ID" value="OBR62813.1"/>
    <property type="molecule type" value="Genomic_DNA"/>
</dbReference>
<gene>
    <name evidence="10" type="ORF">A7K91_15600</name>
</gene>
<reference evidence="10 11" key="1">
    <citation type="submission" date="2016-05" db="EMBL/GenBank/DDBJ databases">
        <title>Paenibacillus oryzae. sp. nov., isolated from the rice root.</title>
        <authorList>
            <person name="Zhang J."/>
            <person name="Zhang X."/>
        </authorList>
    </citation>
    <scope>NUCLEOTIDE SEQUENCE [LARGE SCALE GENOMIC DNA]</scope>
    <source>
        <strain evidence="10 11">1DrF-4</strain>
    </source>
</reference>
<keyword evidence="4" id="KW-0028">Amino-acid biosynthesis</keyword>
<comment type="caution">
    <text evidence="10">The sequence shown here is derived from an EMBL/GenBank/DDBJ whole genome shotgun (WGS) entry which is preliminary data.</text>
</comment>
<comment type="similarity">
    <text evidence="9">Belongs to the TrpA family.</text>
</comment>
<proteinExistence type="inferred from homology"/>
<dbReference type="InterPro" id="IPR002028">
    <property type="entry name" value="Trp_synthase_suA"/>
</dbReference>
<dbReference type="GO" id="GO:0004834">
    <property type="term" value="F:tryptophan synthase activity"/>
    <property type="evidence" value="ECO:0007669"/>
    <property type="project" value="UniProtKB-EC"/>
</dbReference>
<accession>A0A1A5YB64</accession>
<keyword evidence="7" id="KW-0456">Lyase</keyword>
<keyword evidence="6" id="KW-0057">Aromatic amino acid biosynthesis</keyword>
<comment type="subunit">
    <text evidence="2">Tetramer of two alpha and two beta chains.</text>
</comment>
<evidence type="ECO:0000256" key="5">
    <source>
        <dbReference type="ARBA" id="ARBA00022822"/>
    </source>
</evidence>
<comment type="catalytic activity">
    <reaction evidence="8">
        <text>(1S,2R)-1-C-(indol-3-yl)glycerol 3-phosphate + L-serine = D-glyceraldehyde 3-phosphate + L-tryptophan + H2O</text>
        <dbReference type="Rhea" id="RHEA:10532"/>
        <dbReference type="ChEBI" id="CHEBI:15377"/>
        <dbReference type="ChEBI" id="CHEBI:33384"/>
        <dbReference type="ChEBI" id="CHEBI:57912"/>
        <dbReference type="ChEBI" id="CHEBI:58866"/>
        <dbReference type="ChEBI" id="CHEBI:59776"/>
        <dbReference type="EC" id="4.2.1.20"/>
    </reaction>
</comment>
<dbReference type="AlphaFoldDB" id="A0A1A5YB64"/>
<comment type="pathway">
    <text evidence="1">Amino-acid biosynthesis; L-tryptophan biosynthesis; L-tryptophan from chorismate: step 5/5.</text>
</comment>
<dbReference type="Gene3D" id="3.20.20.70">
    <property type="entry name" value="Aldolase class I"/>
    <property type="match status" value="1"/>
</dbReference>
<evidence type="ECO:0000256" key="6">
    <source>
        <dbReference type="ARBA" id="ARBA00023141"/>
    </source>
</evidence>
<dbReference type="CDD" id="cd04724">
    <property type="entry name" value="Tryptophan_synthase_alpha"/>
    <property type="match status" value="1"/>
</dbReference>
<keyword evidence="11" id="KW-1185">Reference proteome</keyword>